<dbReference type="PRINTS" id="PR00413">
    <property type="entry name" value="HADHALOGNASE"/>
</dbReference>
<evidence type="ECO:0000313" key="2">
    <source>
        <dbReference type="Proteomes" id="UP000309215"/>
    </source>
</evidence>
<dbReference type="PANTHER" id="PTHR43611">
    <property type="entry name" value="ALPHA-D-GLUCOSE 1-PHOSPHATE PHOSPHATASE"/>
    <property type="match status" value="1"/>
</dbReference>
<dbReference type="CDD" id="cd02603">
    <property type="entry name" value="HAD_sEH-N_like"/>
    <property type="match status" value="1"/>
</dbReference>
<gene>
    <name evidence="1" type="ORF">E8A74_20660</name>
</gene>
<organism evidence="1 2">
    <name type="scientific">Polyangium fumosum</name>
    <dbReference type="NCBI Taxonomy" id="889272"/>
    <lineage>
        <taxon>Bacteria</taxon>
        <taxon>Pseudomonadati</taxon>
        <taxon>Myxococcota</taxon>
        <taxon>Polyangia</taxon>
        <taxon>Polyangiales</taxon>
        <taxon>Polyangiaceae</taxon>
        <taxon>Polyangium</taxon>
    </lineage>
</organism>
<sequence length="202" mass="22872">MSPRPRLVFFDVMDTLVRDPFHDVMPSFLGMTLPELLRCKHPTAWVDFELGHIDEPTFLATFLPGRSYDAAGFCHVVRESYRLLPGIRDLLRDLRQTTPGVRLYALSNYPPWYRWIAERCELDKLLDGAFVSYETGARKPDPAAYLVPCQRLGEPPAEALFIDDRAKNCEGARAVGMQAIVFNSAEQLREELAQRGLITAAS</sequence>
<keyword evidence="2" id="KW-1185">Reference proteome</keyword>
<dbReference type="AlphaFoldDB" id="A0A4U1JB19"/>
<evidence type="ECO:0000313" key="1">
    <source>
        <dbReference type="EMBL" id="TKD06330.1"/>
    </source>
</evidence>
<accession>A0A4U1JB19</accession>
<dbReference type="InterPro" id="IPR036412">
    <property type="entry name" value="HAD-like_sf"/>
</dbReference>
<dbReference type="Proteomes" id="UP000309215">
    <property type="component" value="Unassembled WGS sequence"/>
</dbReference>
<reference evidence="1 2" key="1">
    <citation type="submission" date="2019-04" db="EMBL/GenBank/DDBJ databases">
        <authorList>
            <person name="Li Y."/>
            <person name="Wang J."/>
        </authorList>
    </citation>
    <scope>NUCLEOTIDE SEQUENCE [LARGE SCALE GENOMIC DNA]</scope>
    <source>
        <strain evidence="1 2">DSM 14668</strain>
    </source>
</reference>
<dbReference type="NCBIfam" id="TIGR01509">
    <property type="entry name" value="HAD-SF-IA-v3"/>
    <property type="match status" value="1"/>
</dbReference>
<dbReference type="EMBL" id="SSMQ01000020">
    <property type="protein sequence ID" value="TKD06330.1"/>
    <property type="molecule type" value="Genomic_DNA"/>
</dbReference>
<dbReference type="RefSeq" id="WP_136930758.1">
    <property type="nucleotide sequence ID" value="NZ_SSMQ01000020.1"/>
</dbReference>
<dbReference type="PANTHER" id="PTHR43611:SF3">
    <property type="entry name" value="FLAVIN MONONUCLEOTIDE HYDROLASE 1, CHLOROPLATIC"/>
    <property type="match status" value="1"/>
</dbReference>
<dbReference type="InterPro" id="IPR006439">
    <property type="entry name" value="HAD-SF_hydro_IA"/>
</dbReference>
<dbReference type="Gene3D" id="3.40.50.1000">
    <property type="entry name" value="HAD superfamily/HAD-like"/>
    <property type="match status" value="1"/>
</dbReference>
<proteinExistence type="predicted"/>
<dbReference type="SFLD" id="SFLDG01129">
    <property type="entry name" value="C1.5:_HAD__Beta-PGM__Phosphata"/>
    <property type="match status" value="1"/>
</dbReference>
<dbReference type="SFLD" id="SFLDS00003">
    <property type="entry name" value="Haloacid_Dehalogenase"/>
    <property type="match status" value="1"/>
</dbReference>
<dbReference type="Pfam" id="PF00702">
    <property type="entry name" value="Hydrolase"/>
    <property type="match status" value="1"/>
</dbReference>
<dbReference type="InterPro" id="IPR023214">
    <property type="entry name" value="HAD_sf"/>
</dbReference>
<dbReference type="SUPFAM" id="SSF56784">
    <property type="entry name" value="HAD-like"/>
    <property type="match status" value="1"/>
</dbReference>
<name>A0A4U1JB19_9BACT</name>
<dbReference type="OrthoDB" id="9797415at2"/>
<comment type="caution">
    <text evidence="1">The sequence shown here is derived from an EMBL/GenBank/DDBJ whole genome shotgun (WGS) entry which is preliminary data.</text>
</comment>
<protein>
    <submittedName>
        <fullName evidence="1">HAD family phosphatase</fullName>
    </submittedName>
</protein>